<keyword evidence="3" id="KW-1185">Reference proteome</keyword>
<evidence type="ECO:0000313" key="3">
    <source>
        <dbReference type="Proteomes" id="UP000031668"/>
    </source>
</evidence>
<gene>
    <name evidence="2" type="ORF">RF11_04041</name>
</gene>
<keyword evidence="1" id="KW-0472">Membrane</keyword>
<dbReference type="AlphaFoldDB" id="A0A0C2MVV7"/>
<organism evidence="2 3">
    <name type="scientific">Thelohanellus kitauei</name>
    <name type="common">Myxosporean</name>
    <dbReference type="NCBI Taxonomy" id="669202"/>
    <lineage>
        <taxon>Eukaryota</taxon>
        <taxon>Metazoa</taxon>
        <taxon>Cnidaria</taxon>
        <taxon>Myxozoa</taxon>
        <taxon>Myxosporea</taxon>
        <taxon>Bivalvulida</taxon>
        <taxon>Platysporina</taxon>
        <taxon>Myxobolidae</taxon>
        <taxon>Thelohanellus</taxon>
    </lineage>
</organism>
<keyword evidence="1" id="KW-0812">Transmembrane</keyword>
<accession>A0A0C2MVV7</accession>
<sequence length="130" mass="14817">MVMAQNIEKTFKCDDDRSSEIVIKQLVYAMSIIYEGRTSSTVLQRSETWCQEYIESSSNFICGYVDLIVSEICYNSTDNTCHNSPDKNSGNIVHWQTTNVIMIVSGLLVISIFFNIYAIPRKKTTIINNL</sequence>
<feature type="transmembrane region" description="Helical" evidence="1">
    <location>
        <begin position="100"/>
        <end position="119"/>
    </location>
</feature>
<dbReference type="EMBL" id="JWZT01001748">
    <property type="protein sequence ID" value="KII71496.1"/>
    <property type="molecule type" value="Genomic_DNA"/>
</dbReference>
<reference evidence="2 3" key="1">
    <citation type="journal article" date="2014" name="Genome Biol. Evol.">
        <title>The genome of the myxosporean Thelohanellus kitauei shows adaptations to nutrient acquisition within its fish host.</title>
        <authorList>
            <person name="Yang Y."/>
            <person name="Xiong J."/>
            <person name="Zhou Z."/>
            <person name="Huo F."/>
            <person name="Miao W."/>
            <person name="Ran C."/>
            <person name="Liu Y."/>
            <person name="Zhang J."/>
            <person name="Feng J."/>
            <person name="Wang M."/>
            <person name="Wang M."/>
            <person name="Wang L."/>
            <person name="Yao B."/>
        </authorList>
    </citation>
    <scope>NUCLEOTIDE SEQUENCE [LARGE SCALE GENOMIC DNA]</scope>
    <source>
        <strain evidence="2">Wuqing</strain>
    </source>
</reference>
<keyword evidence="1" id="KW-1133">Transmembrane helix</keyword>
<comment type="caution">
    <text evidence="2">The sequence shown here is derived from an EMBL/GenBank/DDBJ whole genome shotgun (WGS) entry which is preliminary data.</text>
</comment>
<dbReference type="Proteomes" id="UP000031668">
    <property type="component" value="Unassembled WGS sequence"/>
</dbReference>
<evidence type="ECO:0000313" key="2">
    <source>
        <dbReference type="EMBL" id="KII71496.1"/>
    </source>
</evidence>
<name>A0A0C2MVV7_THEKT</name>
<protein>
    <submittedName>
        <fullName evidence="2">Uncharacterized protein</fullName>
    </submittedName>
</protein>
<evidence type="ECO:0000256" key="1">
    <source>
        <dbReference type="SAM" id="Phobius"/>
    </source>
</evidence>
<proteinExistence type="predicted"/>